<name>A0A1E7KX76_9ACTN</name>
<sequence length="130" mass="14020">MLLAFLVLLPVALELSEPSVAWGKAELRLNAELIEATSRNRTVSVPWTDVAEVAVREYEETTGTRRLPMLHLRLNPGASAGPGVRTDDAGWIALWPLGEGPPPGELSPELLDALGLFAGDRWTPPVHPPA</sequence>
<accession>A0A1E7KX76</accession>
<reference evidence="1 2" key="1">
    <citation type="journal article" date="2016" name="Front. Microbiol.">
        <title>Comparative Genomics Analysis of Streptomyces Species Reveals Their Adaptation to the Marine Environment and Their Diversity at the Genomic Level.</title>
        <authorList>
            <person name="Tian X."/>
            <person name="Zhang Z."/>
            <person name="Yang T."/>
            <person name="Chen M."/>
            <person name="Li J."/>
            <person name="Chen F."/>
            <person name="Yang J."/>
            <person name="Li W."/>
            <person name="Zhang B."/>
            <person name="Zhang Z."/>
            <person name="Wu J."/>
            <person name="Zhang C."/>
            <person name="Long L."/>
            <person name="Xiao J."/>
        </authorList>
    </citation>
    <scope>NUCLEOTIDE SEQUENCE [LARGE SCALE GENOMIC DNA]</scope>
    <source>
        <strain evidence="1 2">SCSIO 10429</strain>
    </source>
</reference>
<evidence type="ECO:0000313" key="2">
    <source>
        <dbReference type="Proteomes" id="UP000176005"/>
    </source>
</evidence>
<dbReference type="RefSeq" id="WP_070019521.1">
    <property type="nucleotide sequence ID" value="NZ_LJGW01000418.1"/>
</dbReference>
<proteinExistence type="predicted"/>
<dbReference type="AlphaFoldDB" id="A0A1E7KX76"/>
<keyword evidence="2" id="KW-1185">Reference proteome</keyword>
<dbReference type="EMBL" id="LJGW01000418">
    <property type="protein sequence ID" value="OEV08519.1"/>
    <property type="molecule type" value="Genomic_DNA"/>
</dbReference>
<organism evidence="1 2">
    <name type="scientific">Streptomyces nanshensis</name>
    <dbReference type="NCBI Taxonomy" id="518642"/>
    <lineage>
        <taxon>Bacteria</taxon>
        <taxon>Bacillati</taxon>
        <taxon>Actinomycetota</taxon>
        <taxon>Actinomycetes</taxon>
        <taxon>Kitasatosporales</taxon>
        <taxon>Streptomycetaceae</taxon>
        <taxon>Streptomyces</taxon>
    </lineage>
</organism>
<protein>
    <submittedName>
        <fullName evidence="1">Uncharacterized protein</fullName>
    </submittedName>
</protein>
<gene>
    <name evidence="1" type="ORF">AN218_26165</name>
</gene>
<comment type="caution">
    <text evidence="1">The sequence shown here is derived from an EMBL/GenBank/DDBJ whole genome shotgun (WGS) entry which is preliminary data.</text>
</comment>
<dbReference type="Proteomes" id="UP000176005">
    <property type="component" value="Unassembled WGS sequence"/>
</dbReference>
<evidence type="ECO:0000313" key="1">
    <source>
        <dbReference type="EMBL" id="OEV08519.1"/>
    </source>
</evidence>